<gene>
    <name evidence="3" type="ORF">FAB82_10065</name>
</gene>
<sequence length="1007" mass="113299">MTATPRRRNLIRSLVTAGIAGAVATGVFGVSLKDIPGQLPFSLPAFSGAGGIVVGLLVGFGLLMFEEMERSWAQQLLKRLDPVRGLRRRTQLRHYAEHLTDHASEIQLYGAATRGPHAMRLPALHISSELGRPGAARRQSLHRMVERDERQAYIVIGEPGSGKTTLLRHTALQLCRDRRRMRRRTPLLLYLRDHVEAILADPVQTTLETLLEDNPSLRHHSIEKAVREQLQQDRCVIMLDGLDEMAGPEKRQEVARWIKTQMECHPRSDFIITARRQGYDNTVLADLDTLEIQPFDWDQITQFTRQWCRTVQRQESERPDSEAADRDSARLLRLFRDNTELGDLVSNPLLLIMACNVDRYRGHLSDSRAELYQEMCEMLIHRRRQQTGVRSRFDPLTGRQKVLPLRSLALSMMDQRIRRIDGAGAIAVFGEELRLLPRRIEPEDYLAQAVENGILREDGRDSYCFVHATVQEYLAAVALRDTGQSDFLAEQVEQPWWRETILLWAAECDASAVVRECLRLRDADALVLADQCVKVARQVEPELAAELKRLLDSDTASSKERSLVDDSLLRAYLQAGVDLSGGVRLATDPLPYRLWSRFLTDLRFNDCLDPPGRIHDGEDAVRMWPVYVDRFMSWAASYAPPGQRYRLPTPQELEEYASRLPPEAVDFPIWVDGPEHPVLHCLDGVPKVFHAERAAVVEAMRVDRARTLGHRLVAIAVHTAMRRGSAEVSNPLQFRTSFDWARAVDHGTPAHSILDRAFRQLLSQVRAFSDMSGWHPQFDWEDYLVRVGDTEFVRALEARGDFPEQLGESDVLAVRAGLVLASVWTKEAADQPASDLTFATAVRLLDDMGAPPDGEGETVYPDQVVSEVRAAAERIAGGSTEDERFAPLLGKTGDLLDDCADLLGPVLRRQRRFDAQVVSCARTALVSGTAVALILLEDDEAARLLRRAIAGLTVLESRVGPGETPPDRLLLAVEPFDHEQAAAVPVPVSVPPGAWRRLRQWLRSLRQ</sequence>
<evidence type="ECO:0000313" key="3">
    <source>
        <dbReference type="EMBL" id="THV41727.1"/>
    </source>
</evidence>
<dbReference type="Proteomes" id="UP000308760">
    <property type="component" value="Unassembled WGS sequence"/>
</dbReference>
<dbReference type="AlphaFoldDB" id="A0A4S8QB68"/>
<reference evidence="3 4" key="2">
    <citation type="submission" date="2019-05" db="EMBL/GenBank/DDBJ databases">
        <title>Glycomyces buryatensis sp. nov.</title>
        <authorList>
            <person name="Nikitina E."/>
        </authorList>
    </citation>
    <scope>NUCLEOTIDE SEQUENCE [LARGE SCALE GENOMIC DNA]</scope>
    <source>
        <strain evidence="3 4">18</strain>
    </source>
</reference>
<dbReference type="SUPFAM" id="SSF52540">
    <property type="entry name" value="P-loop containing nucleoside triphosphate hydrolases"/>
    <property type="match status" value="1"/>
</dbReference>
<organism evidence="3 4">
    <name type="scientific">Glycomyces buryatensis</name>
    <dbReference type="NCBI Taxonomy" id="2570927"/>
    <lineage>
        <taxon>Bacteria</taxon>
        <taxon>Bacillati</taxon>
        <taxon>Actinomycetota</taxon>
        <taxon>Actinomycetes</taxon>
        <taxon>Glycomycetales</taxon>
        <taxon>Glycomycetaceae</taxon>
        <taxon>Glycomyces</taxon>
    </lineage>
</organism>
<reference evidence="4" key="1">
    <citation type="submission" date="2019-04" db="EMBL/GenBank/DDBJ databases">
        <title>Nocardioides xinjiangensis sp. nov.</title>
        <authorList>
            <person name="Liu S."/>
        </authorList>
    </citation>
    <scope>NUCLEOTIDE SEQUENCE [LARGE SCALE GENOMIC DNA]</scope>
    <source>
        <strain evidence="4">18</strain>
    </source>
</reference>
<protein>
    <submittedName>
        <fullName evidence="3">NACHT domain-containing protein</fullName>
    </submittedName>
</protein>
<evidence type="ECO:0000259" key="2">
    <source>
        <dbReference type="PROSITE" id="PS50837"/>
    </source>
</evidence>
<dbReference type="InterPro" id="IPR007111">
    <property type="entry name" value="NACHT_NTPase"/>
</dbReference>
<dbReference type="PANTHER" id="PTHR46844:SF1">
    <property type="entry name" value="SLR5058 PROTEIN"/>
    <property type="match status" value="1"/>
</dbReference>
<dbReference type="RefSeq" id="WP_136534412.1">
    <property type="nucleotide sequence ID" value="NZ_STGY01000041.1"/>
</dbReference>
<evidence type="ECO:0000313" key="4">
    <source>
        <dbReference type="Proteomes" id="UP000308760"/>
    </source>
</evidence>
<feature type="domain" description="NACHT" evidence="2">
    <location>
        <begin position="151"/>
        <end position="275"/>
    </location>
</feature>
<proteinExistence type="predicted"/>
<dbReference type="Pfam" id="PF05729">
    <property type="entry name" value="NACHT"/>
    <property type="match status" value="1"/>
</dbReference>
<keyword evidence="1" id="KW-0812">Transmembrane</keyword>
<name>A0A4S8QB68_9ACTN</name>
<keyword evidence="4" id="KW-1185">Reference proteome</keyword>
<dbReference type="InterPro" id="IPR027417">
    <property type="entry name" value="P-loop_NTPase"/>
</dbReference>
<feature type="transmembrane region" description="Helical" evidence="1">
    <location>
        <begin position="45"/>
        <end position="65"/>
    </location>
</feature>
<dbReference type="PROSITE" id="PS50837">
    <property type="entry name" value="NACHT"/>
    <property type="match status" value="1"/>
</dbReference>
<dbReference type="Gene3D" id="3.40.50.300">
    <property type="entry name" value="P-loop containing nucleotide triphosphate hydrolases"/>
    <property type="match status" value="1"/>
</dbReference>
<dbReference type="PANTHER" id="PTHR46844">
    <property type="entry name" value="SLR5058 PROTEIN"/>
    <property type="match status" value="1"/>
</dbReference>
<keyword evidence="1" id="KW-0472">Membrane</keyword>
<keyword evidence="1" id="KW-1133">Transmembrane helix</keyword>
<dbReference type="OrthoDB" id="135105at2"/>
<dbReference type="EMBL" id="STGY01000041">
    <property type="protein sequence ID" value="THV41727.1"/>
    <property type="molecule type" value="Genomic_DNA"/>
</dbReference>
<evidence type="ECO:0000256" key="1">
    <source>
        <dbReference type="SAM" id="Phobius"/>
    </source>
</evidence>
<accession>A0A4S8QB68</accession>
<comment type="caution">
    <text evidence="3">The sequence shown here is derived from an EMBL/GenBank/DDBJ whole genome shotgun (WGS) entry which is preliminary data.</text>
</comment>